<keyword evidence="3" id="KW-1185">Reference proteome</keyword>
<feature type="region of interest" description="Disordered" evidence="1">
    <location>
        <begin position="100"/>
        <end position="121"/>
    </location>
</feature>
<feature type="compositionally biased region" description="Basic and acidic residues" evidence="1">
    <location>
        <begin position="179"/>
        <end position="194"/>
    </location>
</feature>
<dbReference type="InParanoid" id="A0A2T3BG05"/>
<name>A0A2T3BG05_AMORE</name>
<evidence type="ECO:0000313" key="2">
    <source>
        <dbReference type="EMBL" id="PSS28304.1"/>
    </source>
</evidence>
<sequence length="208" mass="23054">MCIDDPLQMHGFTTFLRFADRNTKIRGMVSDHGSINRFSQESRLFSLFALPPPHLPRGRWDPTNQLPEYEATHPKPEHNHHMVNGISTLAIIITTTTTIKNQHRRPHLRLPAPVPTNRRPSALLPASSLLCKCRPGCYSSPQTKPKANPKHNHSPPAPDPPPGSPALTLASRPSTWIDRAGRDLPDADHGRTPADRSSFAPPARPELA</sequence>
<protein>
    <submittedName>
        <fullName evidence="2">Uncharacterized protein</fullName>
    </submittedName>
</protein>
<feature type="compositionally biased region" description="Pro residues" evidence="1">
    <location>
        <begin position="155"/>
        <end position="164"/>
    </location>
</feature>
<organism evidence="2 3">
    <name type="scientific">Amorphotheca resinae ATCC 22711</name>
    <dbReference type="NCBI Taxonomy" id="857342"/>
    <lineage>
        <taxon>Eukaryota</taxon>
        <taxon>Fungi</taxon>
        <taxon>Dikarya</taxon>
        <taxon>Ascomycota</taxon>
        <taxon>Pezizomycotina</taxon>
        <taxon>Leotiomycetes</taxon>
        <taxon>Helotiales</taxon>
        <taxon>Amorphothecaceae</taxon>
        <taxon>Amorphotheca</taxon>
    </lineage>
</organism>
<dbReference type="AlphaFoldDB" id="A0A2T3BG05"/>
<accession>A0A2T3BG05</accession>
<dbReference type="EMBL" id="KZ679006">
    <property type="protein sequence ID" value="PSS28304.1"/>
    <property type="molecule type" value="Genomic_DNA"/>
</dbReference>
<proteinExistence type="predicted"/>
<dbReference type="GeneID" id="36574305"/>
<dbReference type="Proteomes" id="UP000241818">
    <property type="component" value="Unassembled WGS sequence"/>
</dbReference>
<feature type="region of interest" description="Disordered" evidence="1">
    <location>
        <begin position="140"/>
        <end position="208"/>
    </location>
</feature>
<evidence type="ECO:0000256" key="1">
    <source>
        <dbReference type="SAM" id="MobiDB-lite"/>
    </source>
</evidence>
<evidence type="ECO:0000313" key="3">
    <source>
        <dbReference type="Proteomes" id="UP000241818"/>
    </source>
</evidence>
<dbReference type="RefSeq" id="XP_024725829.1">
    <property type="nucleotide sequence ID" value="XM_024866224.1"/>
</dbReference>
<reference evidence="2 3" key="1">
    <citation type="journal article" date="2018" name="New Phytol.">
        <title>Comparative genomics and transcriptomics depict ericoid mycorrhizal fungi as versatile saprotrophs and plant mutualists.</title>
        <authorList>
            <person name="Martino E."/>
            <person name="Morin E."/>
            <person name="Grelet G.A."/>
            <person name="Kuo A."/>
            <person name="Kohler A."/>
            <person name="Daghino S."/>
            <person name="Barry K.W."/>
            <person name="Cichocki N."/>
            <person name="Clum A."/>
            <person name="Dockter R.B."/>
            <person name="Hainaut M."/>
            <person name="Kuo R.C."/>
            <person name="LaButti K."/>
            <person name="Lindahl B.D."/>
            <person name="Lindquist E.A."/>
            <person name="Lipzen A."/>
            <person name="Khouja H.R."/>
            <person name="Magnuson J."/>
            <person name="Murat C."/>
            <person name="Ohm R.A."/>
            <person name="Singer S.W."/>
            <person name="Spatafora J.W."/>
            <person name="Wang M."/>
            <person name="Veneault-Fourrey C."/>
            <person name="Henrissat B."/>
            <person name="Grigoriev I.V."/>
            <person name="Martin F.M."/>
            <person name="Perotto S."/>
        </authorList>
    </citation>
    <scope>NUCLEOTIDE SEQUENCE [LARGE SCALE GENOMIC DNA]</scope>
    <source>
        <strain evidence="2 3">ATCC 22711</strain>
    </source>
</reference>
<gene>
    <name evidence="2" type="ORF">M430DRAFT_32736</name>
</gene>